<keyword evidence="2" id="KW-1185">Reference proteome</keyword>
<sequence length="101" mass="11020">MIYSAALTVNLVKAKPFGLSMVACNISFPDVLRYTAKATQELLPAGFRWLSSSHTKDLAPSDSFMFPRLKEHLSGRRFSSDSAVKTSAESTSMDLISTKTG</sequence>
<organism evidence="1 2">
    <name type="scientific">Caerostris extrusa</name>
    <name type="common">Bark spider</name>
    <name type="synonym">Caerostris bankana</name>
    <dbReference type="NCBI Taxonomy" id="172846"/>
    <lineage>
        <taxon>Eukaryota</taxon>
        <taxon>Metazoa</taxon>
        <taxon>Ecdysozoa</taxon>
        <taxon>Arthropoda</taxon>
        <taxon>Chelicerata</taxon>
        <taxon>Arachnida</taxon>
        <taxon>Araneae</taxon>
        <taxon>Araneomorphae</taxon>
        <taxon>Entelegynae</taxon>
        <taxon>Araneoidea</taxon>
        <taxon>Araneidae</taxon>
        <taxon>Caerostris</taxon>
    </lineage>
</organism>
<reference evidence="1 2" key="1">
    <citation type="submission" date="2021-06" db="EMBL/GenBank/DDBJ databases">
        <title>Caerostris extrusa draft genome.</title>
        <authorList>
            <person name="Kono N."/>
            <person name="Arakawa K."/>
        </authorList>
    </citation>
    <scope>NUCLEOTIDE SEQUENCE [LARGE SCALE GENOMIC DNA]</scope>
</reference>
<protein>
    <submittedName>
        <fullName evidence="1">Uncharacterized protein</fullName>
    </submittedName>
</protein>
<evidence type="ECO:0000313" key="2">
    <source>
        <dbReference type="Proteomes" id="UP001054945"/>
    </source>
</evidence>
<dbReference type="EMBL" id="BPLR01010342">
    <property type="protein sequence ID" value="GIY38671.1"/>
    <property type="molecule type" value="Genomic_DNA"/>
</dbReference>
<comment type="caution">
    <text evidence="1">The sequence shown here is derived from an EMBL/GenBank/DDBJ whole genome shotgun (WGS) entry which is preliminary data.</text>
</comment>
<accession>A0AAV4SZU9</accession>
<gene>
    <name evidence="1" type="ORF">CEXT_299221</name>
</gene>
<proteinExistence type="predicted"/>
<name>A0AAV4SZU9_CAEEX</name>
<evidence type="ECO:0000313" key="1">
    <source>
        <dbReference type="EMBL" id="GIY38671.1"/>
    </source>
</evidence>
<dbReference type="AlphaFoldDB" id="A0AAV4SZU9"/>
<dbReference type="Proteomes" id="UP001054945">
    <property type="component" value="Unassembled WGS sequence"/>
</dbReference>